<sequence length="257" mass="27311">MMSTRRARLLAGATLFVIAAALGPLSMAARAVPVAMSPCKAIQSEGETFTVCTVDLRRERVRVFWLGADGLPYSSLSTLGEKVGPKLSFAMNGGMYDKGQAPVGLYVEEGREMKGVSTANGPGNFHLKPNGIFYVKGERAGVAETARYLRQKIKPDFATQSGPMLVIDGKIHPKISTDGPSQKIRNGVGVRDDGRTAVFAISERPVTFGSFARLFKDTLGCANALFLDGSVSSLYAPGINRSDISRPLGPLVGAVAK</sequence>
<evidence type="ECO:0000313" key="2">
    <source>
        <dbReference type="EMBL" id="MFD1302181.1"/>
    </source>
</evidence>
<dbReference type="InterPro" id="IPR018711">
    <property type="entry name" value="NAGPA"/>
</dbReference>
<reference evidence="3" key="1">
    <citation type="journal article" date="2019" name="Int. J. Syst. Evol. Microbiol.">
        <title>The Global Catalogue of Microorganisms (GCM) 10K type strain sequencing project: providing services to taxonomists for standard genome sequencing and annotation.</title>
        <authorList>
            <consortium name="The Broad Institute Genomics Platform"/>
            <consortium name="The Broad Institute Genome Sequencing Center for Infectious Disease"/>
            <person name="Wu L."/>
            <person name="Ma J."/>
        </authorList>
    </citation>
    <scope>NUCLEOTIDE SEQUENCE [LARGE SCALE GENOMIC DNA]</scope>
    <source>
        <strain evidence="3">CCUG 56108</strain>
    </source>
</reference>
<proteinExistence type="predicted"/>
<accession>A0ABW3WY81</accession>
<evidence type="ECO:0000313" key="3">
    <source>
        <dbReference type="Proteomes" id="UP001597176"/>
    </source>
</evidence>
<dbReference type="GO" id="GO:0016798">
    <property type="term" value="F:hydrolase activity, acting on glycosyl bonds"/>
    <property type="evidence" value="ECO:0007669"/>
    <property type="project" value="UniProtKB-KW"/>
</dbReference>
<gene>
    <name evidence="2" type="ORF">ACFQ4G_11425</name>
</gene>
<protein>
    <submittedName>
        <fullName evidence="2">Phosphodiester glycosidase family protein</fullName>
    </submittedName>
</protein>
<keyword evidence="3" id="KW-1185">Reference proteome</keyword>
<keyword evidence="2" id="KW-0378">Hydrolase</keyword>
<feature type="domain" description="Phosphodiester glycosidase" evidence="1">
    <location>
        <begin position="87"/>
        <end position="241"/>
    </location>
</feature>
<evidence type="ECO:0000259" key="1">
    <source>
        <dbReference type="Pfam" id="PF09992"/>
    </source>
</evidence>
<keyword evidence="2" id="KW-0326">Glycosidase</keyword>
<dbReference type="Proteomes" id="UP001597176">
    <property type="component" value="Unassembled WGS sequence"/>
</dbReference>
<dbReference type="EMBL" id="JBHTND010000013">
    <property type="protein sequence ID" value="MFD1302181.1"/>
    <property type="molecule type" value="Genomic_DNA"/>
</dbReference>
<name>A0ABW3WY81_9HYPH</name>
<dbReference type="Pfam" id="PF09992">
    <property type="entry name" value="NAGPA"/>
    <property type="match status" value="1"/>
</dbReference>
<organism evidence="2 3">
    <name type="scientific">Methylobacterium marchantiae</name>
    <dbReference type="NCBI Taxonomy" id="600331"/>
    <lineage>
        <taxon>Bacteria</taxon>
        <taxon>Pseudomonadati</taxon>
        <taxon>Pseudomonadota</taxon>
        <taxon>Alphaproteobacteria</taxon>
        <taxon>Hyphomicrobiales</taxon>
        <taxon>Methylobacteriaceae</taxon>
        <taxon>Methylobacterium</taxon>
    </lineage>
</organism>
<comment type="caution">
    <text evidence="2">The sequence shown here is derived from an EMBL/GenBank/DDBJ whole genome shotgun (WGS) entry which is preliminary data.</text>
</comment>
<dbReference type="RefSeq" id="WP_379040216.1">
    <property type="nucleotide sequence ID" value="NZ_JBHTND010000013.1"/>
</dbReference>